<reference evidence="15" key="1">
    <citation type="journal article" date="2019" name="Int. J. Syst. Evol. Microbiol.">
        <title>The Global Catalogue of Microorganisms (GCM) 10K type strain sequencing project: providing services to taxonomists for standard genome sequencing and annotation.</title>
        <authorList>
            <consortium name="The Broad Institute Genomics Platform"/>
            <consortium name="The Broad Institute Genome Sequencing Center for Infectious Disease"/>
            <person name="Wu L."/>
            <person name="Ma J."/>
        </authorList>
    </citation>
    <scope>NUCLEOTIDE SEQUENCE [LARGE SCALE GENOMIC DNA]</scope>
    <source>
        <strain evidence="15">KCTC 12848</strain>
    </source>
</reference>
<evidence type="ECO:0000256" key="12">
    <source>
        <dbReference type="SAM" id="Phobius"/>
    </source>
</evidence>
<proteinExistence type="predicted"/>
<dbReference type="EC" id="3.4.24.-" evidence="14"/>
<name>A0ABV9Y5L5_9PSEU</name>
<evidence type="ECO:0000256" key="9">
    <source>
        <dbReference type="ARBA" id="ARBA00023049"/>
    </source>
</evidence>
<feature type="transmembrane region" description="Helical" evidence="12">
    <location>
        <begin position="389"/>
        <end position="411"/>
    </location>
</feature>
<dbReference type="Pfam" id="PF01435">
    <property type="entry name" value="Peptidase_M48"/>
    <property type="match status" value="1"/>
</dbReference>
<feature type="transmembrane region" description="Helical" evidence="12">
    <location>
        <begin position="685"/>
        <end position="709"/>
    </location>
</feature>
<feature type="transmembrane region" description="Helical" evidence="12">
    <location>
        <begin position="729"/>
        <end position="756"/>
    </location>
</feature>
<keyword evidence="9 14" id="KW-0482">Metalloprotease</keyword>
<evidence type="ECO:0000256" key="10">
    <source>
        <dbReference type="ARBA" id="ARBA00023136"/>
    </source>
</evidence>
<feature type="transmembrane region" description="Helical" evidence="12">
    <location>
        <begin position="250"/>
        <end position="268"/>
    </location>
</feature>
<evidence type="ECO:0000259" key="13">
    <source>
        <dbReference type="Pfam" id="PF01435"/>
    </source>
</evidence>
<dbReference type="InterPro" id="IPR001915">
    <property type="entry name" value="Peptidase_M48"/>
</dbReference>
<evidence type="ECO:0000313" key="15">
    <source>
        <dbReference type="Proteomes" id="UP001595833"/>
    </source>
</evidence>
<organism evidence="14 15">
    <name type="scientific">Saccharothrix xinjiangensis</name>
    <dbReference type="NCBI Taxonomy" id="204798"/>
    <lineage>
        <taxon>Bacteria</taxon>
        <taxon>Bacillati</taxon>
        <taxon>Actinomycetota</taxon>
        <taxon>Actinomycetes</taxon>
        <taxon>Pseudonocardiales</taxon>
        <taxon>Pseudonocardiaceae</taxon>
        <taxon>Saccharothrix</taxon>
    </lineage>
</organism>
<feature type="transmembrane region" description="Helical" evidence="12">
    <location>
        <begin position="211"/>
        <end position="230"/>
    </location>
</feature>
<keyword evidence="5" id="KW-0479">Metal-binding</keyword>
<dbReference type="GO" id="GO:0008237">
    <property type="term" value="F:metallopeptidase activity"/>
    <property type="evidence" value="ECO:0007669"/>
    <property type="project" value="UniProtKB-KW"/>
</dbReference>
<keyword evidence="10 12" id="KW-0472">Membrane</keyword>
<evidence type="ECO:0000256" key="4">
    <source>
        <dbReference type="ARBA" id="ARBA00022692"/>
    </source>
</evidence>
<keyword evidence="3" id="KW-0645">Protease</keyword>
<feature type="transmembrane region" description="Helical" evidence="12">
    <location>
        <begin position="460"/>
        <end position="483"/>
    </location>
</feature>
<feature type="transmembrane region" description="Helical" evidence="12">
    <location>
        <begin position="92"/>
        <end position="113"/>
    </location>
</feature>
<evidence type="ECO:0000256" key="3">
    <source>
        <dbReference type="ARBA" id="ARBA00022670"/>
    </source>
</evidence>
<feature type="transmembrane region" description="Helical" evidence="12">
    <location>
        <begin position="423"/>
        <end position="440"/>
    </location>
</feature>
<accession>A0ABV9Y5L5</accession>
<feature type="region of interest" description="Disordered" evidence="11">
    <location>
        <begin position="296"/>
        <end position="318"/>
    </location>
</feature>
<keyword evidence="15" id="KW-1185">Reference proteome</keyword>
<evidence type="ECO:0000256" key="11">
    <source>
        <dbReference type="SAM" id="MobiDB-lite"/>
    </source>
</evidence>
<evidence type="ECO:0000256" key="8">
    <source>
        <dbReference type="ARBA" id="ARBA00022989"/>
    </source>
</evidence>
<feature type="transmembrane region" description="Helical" evidence="12">
    <location>
        <begin position="21"/>
        <end position="39"/>
    </location>
</feature>
<evidence type="ECO:0000256" key="2">
    <source>
        <dbReference type="ARBA" id="ARBA00022475"/>
    </source>
</evidence>
<dbReference type="Gene3D" id="3.30.2010.10">
    <property type="entry name" value="Metalloproteases ('zincins'), catalytic domain"/>
    <property type="match status" value="1"/>
</dbReference>
<feature type="transmembrane region" description="Helical" evidence="12">
    <location>
        <begin position="490"/>
        <end position="512"/>
    </location>
</feature>
<dbReference type="RefSeq" id="WP_344039059.1">
    <property type="nucleotide sequence ID" value="NZ_BAAAKE010000014.1"/>
</dbReference>
<keyword evidence="8 12" id="KW-1133">Transmembrane helix</keyword>
<evidence type="ECO:0000256" key="7">
    <source>
        <dbReference type="ARBA" id="ARBA00022833"/>
    </source>
</evidence>
<dbReference type="PANTHER" id="PTHR43221">
    <property type="entry name" value="PROTEASE HTPX"/>
    <property type="match status" value="1"/>
</dbReference>
<comment type="cofactor">
    <cofactor evidence="1">
        <name>Zn(2+)</name>
        <dbReference type="ChEBI" id="CHEBI:29105"/>
    </cofactor>
</comment>
<feature type="transmembrane region" description="Helical" evidence="12">
    <location>
        <begin position="567"/>
        <end position="585"/>
    </location>
</feature>
<keyword evidence="7" id="KW-0862">Zinc</keyword>
<feature type="domain" description="Peptidase M48" evidence="13">
    <location>
        <begin position="164"/>
        <end position="345"/>
    </location>
</feature>
<evidence type="ECO:0000313" key="14">
    <source>
        <dbReference type="EMBL" id="MFC5057039.1"/>
    </source>
</evidence>
<dbReference type="InterPro" id="IPR050083">
    <property type="entry name" value="HtpX_protease"/>
</dbReference>
<evidence type="ECO:0000256" key="1">
    <source>
        <dbReference type="ARBA" id="ARBA00001947"/>
    </source>
</evidence>
<evidence type="ECO:0000256" key="5">
    <source>
        <dbReference type="ARBA" id="ARBA00022723"/>
    </source>
</evidence>
<protein>
    <submittedName>
        <fullName evidence="14">M48 family metalloprotease</fullName>
        <ecNumber evidence="14">3.4.24.-</ecNumber>
    </submittedName>
</protein>
<feature type="compositionally biased region" description="Pro residues" evidence="11">
    <location>
        <begin position="300"/>
        <end position="316"/>
    </location>
</feature>
<sequence length="961" mass="101113">MTTGTASPPTDERVMGTGTTVRFALLMVLMVAASGALMHDVLSSVSGSSGRGCELAGGVDPDAGTLQVQLVLAQQLEAYFECMDRYQPAPPWWAVFGWPVAVLLGAVLLFRLIPASRLRFRRLVPLEAVDRDGTIGLAVAAATAEAGLDRVPRVVVEPLSGSTGAVVFGSNRRPVLRLSGGLLTRLTTRPEHFRSVVLHELAHIRHGDITLTYATIALWRVFVGLVLLPYAVWTAMTLFRDTWWSSDQPFGVRGVLLAVLMVLLVHLARLDVLRSREVHADVAAARWGAAHSTWAATPQPATPQPATPQPTVPPEPAGRLRRAAASFTELWRTHPRLDLRRAALADPGALLGVRGLPVFLTGIAATLVNSQLGAYVERYLARGGPLLDWVTRALPLIPAGLVVGVVGFALWRAEEHAAATSRPAPSGALVGLWLGGGLASGELFLNRVAIAEWVPAHPEALLLVVAAGVAVTWWTGQCARLWAAVWRGRAARWAVVAALGAAWLALASWLTWWRDNGVAFASGWPLGTGQVRAVLTEGLGEAAARYGDVVSAFAAVYPVLHGLSAPVLPAAVGALWVVPLLAWAVRPPDGTPRWLRSALDGTGAVAVGDAALPPLRRALLPGLLGGALACAAVVGVQAHLHTWRPLPPGEGALFALTYQVWLFVALVGGTVVAAVAAARTGRHRLVVTVIAAETAAVVGFAGVLVLTSVDGCVEPLRTLETTCGPHFTAAGFAVDVTLVPLVVIGALVAFAVAAVAEAVRRARGRATVPRAHRNPRALTGRRRAVAVLCAAAVAIAASGVVLWHRGVGEHTAGGSMRLFASAADRPVDARTRAAQAYAWLHRGGEDLNRRIADNSARQLAVLREAASNGGDVSSLLPVCAEFGRIARDAQRYFRVPDARAQERWATFVDQATRGSGNCAAALEQPDGPGARRLLLQSLDQLNGSVEAAGATLGRITEIVGG</sequence>
<keyword evidence="4 12" id="KW-0812">Transmembrane</keyword>
<feature type="transmembrane region" description="Helical" evidence="12">
    <location>
        <begin position="660"/>
        <end position="678"/>
    </location>
</feature>
<dbReference type="PANTHER" id="PTHR43221:SF2">
    <property type="entry name" value="PROTEASE HTPX HOMOLOG"/>
    <property type="match status" value="1"/>
</dbReference>
<feature type="transmembrane region" description="Helical" evidence="12">
    <location>
        <begin position="618"/>
        <end position="640"/>
    </location>
</feature>
<evidence type="ECO:0000256" key="6">
    <source>
        <dbReference type="ARBA" id="ARBA00022801"/>
    </source>
</evidence>
<keyword evidence="6 14" id="KW-0378">Hydrolase</keyword>
<dbReference type="Proteomes" id="UP001595833">
    <property type="component" value="Unassembled WGS sequence"/>
</dbReference>
<dbReference type="EMBL" id="JBHSJB010000025">
    <property type="protein sequence ID" value="MFC5057039.1"/>
    <property type="molecule type" value="Genomic_DNA"/>
</dbReference>
<keyword evidence="2" id="KW-1003">Cell membrane</keyword>
<feature type="transmembrane region" description="Helical" evidence="12">
    <location>
        <begin position="784"/>
        <end position="803"/>
    </location>
</feature>
<comment type="caution">
    <text evidence="14">The sequence shown here is derived from an EMBL/GenBank/DDBJ whole genome shotgun (WGS) entry which is preliminary data.</text>
</comment>
<feature type="transmembrane region" description="Helical" evidence="12">
    <location>
        <begin position="349"/>
        <end position="369"/>
    </location>
</feature>
<gene>
    <name evidence="14" type="ORF">ACFPFM_25245</name>
</gene>